<evidence type="ECO:0000256" key="1">
    <source>
        <dbReference type="SAM" id="MobiDB-lite"/>
    </source>
</evidence>
<sequence length="168" mass="18341">MDMVARRLNPNLFGGNRLLLQENNPSKSAGIWVLSIIQARRVRAFSVPIMQGEEMRNRLKLNGMDVKPGDVPRVLEGTMSTSVAYLVGIGVARRQIGGVIWVAISGREGGRRRPLEPNQQRSGRTTARGHRRSIRFFPHDPTPPAGSAHGMGASSRGRPPAPPHEPGT</sequence>
<accession>A0A077RW12</accession>
<gene>
    <name evidence="2" type="ORF">TRAES_3BF008800090CFD_c1</name>
</gene>
<dbReference type="HOGENOM" id="CLU_1589406_0_0_1"/>
<dbReference type="AlphaFoldDB" id="A0A077RW12"/>
<name>A0A077RW12_WHEAT</name>
<evidence type="ECO:0000313" key="2">
    <source>
        <dbReference type="EMBL" id="CDM82663.1"/>
    </source>
</evidence>
<dbReference type="EMBL" id="HG670306">
    <property type="protein sequence ID" value="CDM82663.1"/>
    <property type="molecule type" value="Genomic_DNA"/>
</dbReference>
<proteinExistence type="predicted"/>
<feature type="region of interest" description="Disordered" evidence="1">
    <location>
        <begin position="109"/>
        <end position="168"/>
    </location>
</feature>
<reference evidence="2" key="1">
    <citation type="journal article" date="2014" name="Science">
        <title>Structural and functional partitioning of bread wheat chromosome 3B.</title>
        <authorList>
            <person name="Choulet F."/>
            <person name="Alberti A."/>
            <person name="Theil S."/>
            <person name="Glover N."/>
            <person name="Barbe V."/>
            <person name="Daron J."/>
            <person name="Pingault L."/>
            <person name="Sourdille P."/>
            <person name="Couloux A."/>
            <person name="Paux E."/>
            <person name="Leroy P."/>
            <person name="Mangenot S."/>
            <person name="Guilhot N."/>
            <person name="Le Gouis J."/>
            <person name="Balfourier F."/>
            <person name="Alaux M."/>
            <person name="Jamilloux V."/>
            <person name="Poulain J."/>
            <person name="Durand C."/>
            <person name="Bellec A."/>
            <person name="Gaspin C."/>
            <person name="Safar J."/>
            <person name="Dolezel J."/>
            <person name="Rogers J."/>
            <person name="Vandepoele K."/>
            <person name="Aury J.M."/>
            <person name="Mayer K."/>
            <person name="Berges H."/>
            <person name="Quesneville H."/>
            <person name="Wincker P."/>
            <person name="Feuillet C."/>
        </authorList>
    </citation>
    <scope>NUCLEOTIDE SEQUENCE</scope>
</reference>
<protein>
    <submittedName>
        <fullName evidence="2">Uncharacterized protein</fullName>
    </submittedName>
</protein>
<feature type="compositionally biased region" description="Pro residues" evidence="1">
    <location>
        <begin position="159"/>
        <end position="168"/>
    </location>
</feature>
<organism evidence="2">
    <name type="scientific">Triticum aestivum</name>
    <name type="common">Wheat</name>
    <dbReference type="NCBI Taxonomy" id="4565"/>
    <lineage>
        <taxon>Eukaryota</taxon>
        <taxon>Viridiplantae</taxon>
        <taxon>Streptophyta</taxon>
        <taxon>Embryophyta</taxon>
        <taxon>Tracheophyta</taxon>
        <taxon>Spermatophyta</taxon>
        <taxon>Magnoliopsida</taxon>
        <taxon>Liliopsida</taxon>
        <taxon>Poales</taxon>
        <taxon>Poaceae</taxon>
        <taxon>BOP clade</taxon>
        <taxon>Pooideae</taxon>
        <taxon>Triticodae</taxon>
        <taxon>Triticeae</taxon>
        <taxon>Triticinae</taxon>
        <taxon>Triticum</taxon>
    </lineage>
</organism>